<dbReference type="Proteomes" id="UP001377168">
    <property type="component" value="Unassembled WGS sequence"/>
</dbReference>
<sequence>MATLLLALAIIFNGLYAGFMLTFQTAIMPSLAKLTDDQFLPVMRRINEVVPRPLFLLTFAGIIVFPALALAISVDGRTDTQQWLLVAGLACAVINHLITIIGNIPLNNALAASEKATPTAPAAEVRAAFEPRWNQLHIIRTLFTIAAFALMVSAAL</sequence>
<dbReference type="EMBL" id="JBBKAJ010000022">
    <property type="protein sequence ID" value="MEJ8635085.1"/>
    <property type="molecule type" value="Genomic_DNA"/>
</dbReference>
<name>A0ACC6PUU9_9ACTN</name>
<reference evidence="1" key="1">
    <citation type="submission" date="2024-03" db="EMBL/GenBank/DDBJ databases">
        <title>Novel Streptomyces species of biotechnological and ecological value are a feature of Machair soil.</title>
        <authorList>
            <person name="Prole J.R."/>
            <person name="Goodfellow M."/>
            <person name="Allenby N."/>
            <person name="Ward A.C."/>
        </authorList>
    </citation>
    <scope>NUCLEOTIDE SEQUENCE</scope>
    <source>
        <strain evidence="1">MS2.AVA.5</strain>
    </source>
</reference>
<comment type="caution">
    <text evidence="1">The sequence shown here is derived from an EMBL/GenBank/DDBJ whole genome shotgun (WGS) entry which is preliminary data.</text>
</comment>
<organism evidence="1 2">
    <name type="scientific">Streptomyces achmelvichensis</name>
    <dbReference type="NCBI Taxonomy" id="3134111"/>
    <lineage>
        <taxon>Bacteria</taxon>
        <taxon>Bacillati</taxon>
        <taxon>Actinomycetota</taxon>
        <taxon>Actinomycetes</taxon>
        <taxon>Kitasatosporales</taxon>
        <taxon>Streptomycetaceae</taxon>
        <taxon>Streptomyces</taxon>
    </lineage>
</organism>
<keyword evidence="2" id="KW-1185">Reference proteome</keyword>
<evidence type="ECO:0000313" key="1">
    <source>
        <dbReference type="EMBL" id="MEJ8635085.1"/>
    </source>
</evidence>
<accession>A0ACC6PUU9</accession>
<evidence type="ECO:0000313" key="2">
    <source>
        <dbReference type="Proteomes" id="UP001377168"/>
    </source>
</evidence>
<gene>
    <name evidence="1" type="ORF">WKI67_17005</name>
</gene>
<proteinExistence type="predicted"/>
<protein>
    <submittedName>
        <fullName evidence="1">Anthrone oxygenase family protein</fullName>
    </submittedName>
</protein>